<reference evidence="3 4" key="1">
    <citation type="journal article" date="2016" name="Sci. Rep.">
        <title>Accelerated dysbiosis of gut microbiota during aggravation of DSS-induced colitis by a butyrate-producing bacterium.</title>
        <authorList>
            <person name="Zhang Q."/>
            <person name="Wu Y."/>
            <person name="Wang J."/>
            <person name="Wu G."/>
            <person name="Long W."/>
            <person name="Xue Z."/>
            <person name="Wang L."/>
            <person name="Zhang X."/>
            <person name="Pang X."/>
            <person name="Zhao Y."/>
            <person name="Zhao L."/>
            <person name="Zhang C."/>
        </authorList>
    </citation>
    <scope>NUCLEOTIDE SEQUENCE [LARGE SCALE GENOMIC DNA]</scope>
    <source>
        <strain evidence="3 4">BPB5</strain>
    </source>
</reference>
<name>A0A1Q2CA11_ANAHA</name>
<dbReference type="EMBL" id="CP012098">
    <property type="protein sequence ID" value="AQP40587.1"/>
    <property type="molecule type" value="Genomic_DNA"/>
</dbReference>
<dbReference type="InterPro" id="IPR013610">
    <property type="entry name" value="ArdC_N"/>
</dbReference>
<dbReference type="GO" id="GO:0003697">
    <property type="term" value="F:single-stranded DNA binding"/>
    <property type="evidence" value="ECO:0007669"/>
    <property type="project" value="InterPro"/>
</dbReference>
<proteinExistence type="predicted"/>
<feature type="domain" description="Polyvalent protein metallopeptidase" evidence="2">
    <location>
        <begin position="163"/>
        <end position="288"/>
    </location>
</feature>
<sequence length="486" mass="55675">MAKSKGKTASQIVSESRQELVDQLIQKMKDGVSPVREMWDSVSTYGLPNNPISGARYQGVNLLRLLIASAVGKYEDSRWMTLKQANKQGYRIKKGAKSVLLEKWVWSKIVEEENENGELEKKIVKLKNPYVNFFRVFNAEQIDGIGPIPKVIPMEKNEMLKLAEEVIASSQCEIVESMQNRSYYSPKEDKIMLPPRDYFKSQEAFLAVTLHEMSHSTGHPDRLNRPLVNKFGTPEYAKEELNAEFGSAFLQMDLGIKLSDEAINDHAAYLHSWISVLENDPNELFRAVHNASEISDYLIENYQEYQAEQQHDMQQKQISKIQSEELSNSGNAILRVAIKRAVKAGSIEAGVKYLEKSELRHPDDVEGHRLVKEKFLENIKEFLPEQQEADMQEKEKQNVFPEEVIAEAEMLGFSSVEELQDKIKHGMPTKNYDTSELIHQVSEALDGNYKQENLWEANQESLSKEAKYEQPDIVINESEMELDLEI</sequence>
<dbReference type="InterPro" id="IPR041459">
    <property type="entry name" value="MPTase-PolyVal"/>
</dbReference>
<feature type="domain" description="N-terminal" evidence="1">
    <location>
        <begin position="16"/>
        <end position="137"/>
    </location>
</feature>
<evidence type="ECO:0000313" key="4">
    <source>
        <dbReference type="Proteomes" id="UP000188159"/>
    </source>
</evidence>
<evidence type="ECO:0008006" key="5">
    <source>
        <dbReference type="Google" id="ProtNLM"/>
    </source>
</evidence>
<organism evidence="3 4">
    <name type="scientific">Anaerostipes hadrus</name>
    <dbReference type="NCBI Taxonomy" id="649756"/>
    <lineage>
        <taxon>Bacteria</taxon>
        <taxon>Bacillati</taxon>
        <taxon>Bacillota</taxon>
        <taxon>Clostridia</taxon>
        <taxon>Lachnospirales</taxon>
        <taxon>Lachnospiraceae</taxon>
        <taxon>Anaerostipes</taxon>
    </lineage>
</organism>
<accession>A0A1Q2CA11</accession>
<dbReference type="AlphaFoldDB" id="A0A1Q2CA11"/>
<dbReference type="Proteomes" id="UP000188159">
    <property type="component" value="Chromosome"/>
</dbReference>
<evidence type="ECO:0000259" key="1">
    <source>
        <dbReference type="Pfam" id="PF08401"/>
    </source>
</evidence>
<dbReference type="Pfam" id="PF18818">
    <property type="entry name" value="MPTase-PolyVal"/>
    <property type="match status" value="1"/>
</dbReference>
<evidence type="ECO:0000313" key="3">
    <source>
        <dbReference type="EMBL" id="AQP40587.1"/>
    </source>
</evidence>
<protein>
    <recommendedName>
        <fullName evidence="5">DNA primase TraC</fullName>
    </recommendedName>
</protein>
<evidence type="ECO:0000259" key="2">
    <source>
        <dbReference type="Pfam" id="PF18818"/>
    </source>
</evidence>
<gene>
    <name evidence="3" type="ORF">DO83_14020</name>
</gene>
<dbReference type="RefSeq" id="WP_077327277.1">
    <property type="nucleotide sequence ID" value="NZ_BAABYN010000001.1"/>
</dbReference>
<dbReference type="Pfam" id="PF08401">
    <property type="entry name" value="ArdcN"/>
    <property type="match status" value="1"/>
</dbReference>